<reference evidence="2 3" key="1">
    <citation type="submission" date="2022-11" db="EMBL/GenBank/DDBJ databases">
        <title>Genome sequencing of Acetobacter type strain.</title>
        <authorList>
            <person name="Heo J."/>
            <person name="Lee D."/>
            <person name="Han B.-H."/>
            <person name="Hong S.-B."/>
            <person name="Kwon S.-W."/>
        </authorList>
    </citation>
    <scope>NUCLEOTIDE SEQUENCE [LARGE SCALE GENOMIC DNA]</scope>
    <source>
        <strain evidence="2 3">KACC 21253</strain>
    </source>
</reference>
<evidence type="ECO:0000313" key="2">
    <source>
        <dbReference type="EMBL" id="MCX2564305.1"/>
    </source>
</evidence>
<dbReference type="Gene3D" id="3.40.190.10">
    <property type="entry name" value="Periplasmic binding protein-like II"/>
    <property type="match status" value="2"/>
</dbReference>
<sequence>MSGPPPGTFPRRTFLLCGLAGAAAAGSAELYHLHRHHHPRRRADGLYHQIRLAWPDADNSPVLNVAAQKNFLTHYNLDLLPFNNPPEDGDEAITALAKGEASFAVAPATTWLTHLNQGLAASLILGVQPGTFRLLVRRATGIQRLNQLLNRTVLVGEHNNAGKLFFATMMRRKGMNSMEKINWKIVPDATLTAPDTLAEADAVVTDDPQGWQLLSTQPGVFSELAGSTTGAYSERTNLVLGISHTAPDTEADAATALTLALKDAAKWSRTHLQETATLMAQTSDGLNAQTIFRMLQKEPVIQAITGQKLREQVAQYCDELQLLGLLPQTADSSALAHRFTHNPLRN</sequence>
<accession>A0ABT3QGC8</accession>
<evidence type="ECO:0000259" key="1">
    <source>
        <dbReference type="Pfam" id="PF09084"/>
    </source>
</evidence>
<organism evidence="2 3">
    <name type="scientific">Acetobacter thailandicus</name>
    <dbReference type="NCBI Taxonomy" id="1502842"/>
    <lineage>
        <taxon>Bacteria</taxon>
        <taxon>Pseudomonadati</taxon>
        <taxon>Pseudomonadota</taxon>
        <taxon>Alphaproteobacteria</taxon>
        <taxon>Acetobacterales</taxon>
        <taxon>Acetobacteraceae</taxon>
        <taxon>Acetobacter</taxon>
    </lineage>
</organism>
<dbReference type="SUPFAM" id="SSF53850">
    <property type="entry name" value="Periplasmic binding protein-like II"/>
    <property type="match status" value="1"/>
</dbReference>
<feature type="domain" description="SsuA/THI5-like" evidence="1">
    <location>
        <begin position="64"/>
        <end position="267"/>
    </location>
</feature>
<evidence type="ECO:0000313" key="3">
    <source>
        <dbReference type="Proteomes" id="UP001301152"/>
    </source>
</evidence>
<name>A0ABT3QGC8_9PROT</name>
<dbReference type="Pfam" id="PF09084">
    <property type="entry name" value="NMT1"/>
    <property type="match status" value="1"/>
</dbReference>
<keyword evidence="3" id="KW-1185">Reference proteome</keyword>
<comment type="caution">
    <text evidence="2">The sequence shown here is derived from an EMBL/GenBank/DDBJ whole genome shotgun (WGS) entry which is preliminary data.</text>
</comment>
<dbReference type="PANTHER" id="PTHR30024">
    <property type="entry name" value="ALIPHATIC SULFONATES-BINDING PROTEIN-RELATED"/>
    <property type="match status" value="1"/>
</dbReference>
<dbReference type="InterPro" id="IPR015168">
    <property type="entry name" value="SsuA/THI5"/>
</dbReference>
<protein>
    <submittedName>
        <fullName evidence="2">ABC transporter substrate-binding protein</fullName>
    </submittedName>
</protein>
<dbReference type="EMBL" id="JAPIUZ010000005">
    <property type="protein sequence ID" value="MCX2564305.1"/>
    <property type="molecule type" value="Genomic_DNA"/>
</dbReference>
<dbReference type="Proteomes" id="UP001301152">
    <property type="component" value="Unassembled WGS sequence"/>
</dbReference>
<proteinExistence type="predicted"/>
<dbReference type="RefSeq" id="WP_242005259.1">
    <property type="nucleotide sequence ID" value="NZ_JAERKY010000001.1"/>
</dbReference>
<gene>
    <name evidence="2" type="ORF">OQ497_10075</name>
</gene>